<protein>
    <submittedName>
        <fullName evidence="1">Uncharacterized protein</fullName>
    </submittedName>
</protein>
<sequence>MDLSYIAIGYMDPHPSILPVTRNIQLTHLLILSSMSWSVQGISTLKARSREQLLHSVDLVSFNGRIVDCTSFFSCLSL</sequence>
<proteinExistence type="predicted"/>
<accession>A0A0K2U014</accession>
<name>A0A0K2U014_LEPSM</name>
<organism evidence="1">
    <name type="scientific">Lepeophtheirus salmonis</name>
    <name type="common">Salmon louse</name>
    <name type="synonym">Caligus salmonis</name>
    <dbReference type="NCBI Taxonomy" id="72036"/>
    <lineage>
        <taxon>Eukaryota</taxon>
        <taxon>Metazoa</taxon>
        <taxon>Ecdysozoa</taxon>
        <taxon>Arthropoda</taxon>
        <taxon>Crustacea</taxon>
        <taxon>Multicrustacea</taxon>
        <taxon>Hexanauplia</taxon>
        <taxon>Copepoda</taxon>
        <taxon>Siphonostomatoida</taxon>
        <taxon>Caligidae</taxon>
        <taxon>Lepeophtheirus</taxon>
    </lineage>
</organism>
<reference evidence="1" key="1">
    <citation type="submission" date="2014-05" db="EMBL/GenBank/DDBJ databases">
        <authorList>
            <person name="Chronopoulou M."/>
        </authorList>
    </citation>
    <scope>NUCLEOTIDE SEQUENCE</scope>
    <source>
        <tissue evidence="1">Whole organism</tissue>
    </source>
</reference>
<dbReference type="AlphaFoldDB" id="A0A0K2U014"/>
<dbReference type="EMBL" id="HACA01014222">
    <property type="protein sequence ID" value="CDW31583.1"/>
    <property type="molecule type" value="Transcribed_RNA"/>
</dbReference>
<evidence type="ECO:0000313" key="1">
    <source>
        <dbReference type="EMBL" id="CDW31583.1"/>
    </source>
</evidence>